<dbReference type="SMART" id="SM00448">
    <property type="entry name" value="REC"/>
    <property type="match status" value="1"/>
</dbReference>
<dbReference type="FunFam" id="3.40.50.2300:FF:000001">
    <property type="entry name" value="DNA-binding response regulator PhoB"/>
    <property type="match status" value="1"/>
</dbReference>
<dbReference type="PANTHER" id="PTHR48111:SF50">
    <property type="entry name" value="KDP OPERON TRANSCRIPTIONAL REGULATORY PROTEIN KDPE"/>
    <property type="match status" value="1"/>
</dbReference>
<evidence type="ECO:0000313" key="11">
    <source>
        <dbReference type="EMBL" id="WJW67484.1"/>
    </source>
</evidence>
<dbReference type="Proteomes" id="UP000521676">
    <property type="component" value="Unassembled WGS sequence"/>
</dbReference>
<keyword evidence="3" id="KW-0805">Transcription regulation</keyword>
<feature type="domain" description="Response regulatory" evidence="8">
    <location>
        <begin position="13"/>
        <end position="128"/>
    </location>
</feature>
<dbReference type="AlphaFoldDB" id="A0A8T7M1M5"/>
<dbReference type="EMBL" id="JACATZ010000001">
    <property type="protein sequence ID" value="NWJ45611.1"/>
    <property type="molecule type" value="Genomic_DNA"/>
</dbReference>
<dbReference type="InterPro" id="IPR001789">
    <property type="entry name" value="Sig_transdc_resp-reg_receiver"/>
</dbReference>
<dbReference type="PANTHER" id="PTHR48111">
    <property type="entry name" value="REGULATOR OF RPOS"/>
    <property type="match status" value="1"/>
</dbReference>
<dbReference type="GO" id="GO:0005829">
    <property type="term" value="C:cytosol"/>
    <property type="evidence" value="ECO:0007669"/>
    <property type="project" value="TreeGrafter"/>
</dbReference>
<dbReference type="EMBL" id="CP128399">
    <property type="protein sequence ID" value="WJW67484.1"/>
    <property type="molecule type" value="Genomic_DNA"/>
</dbReference>
<dbReference type="PROSITE" id="PS51755">
    <property type="entry name" value="OMPR_PHOB"/>
    <property type="match status" value="1"/>
</dbReference>
<dbReference type="Gene3D" id="3.40.50.2300">
    <property type="match status" value="1"/>
</dbReference>
<dbReference type="CDD" id="cd00383">
    <property type="entry name" value="trans_reg_C"/>
    <property type="match status" value="1"/>
</dbReference>
<feature type="domain" description="OmpR/PhoB-type" evidence="9">
    <location>
        <begin position="142"/>
        <end position="242"/>
    </location>
</feature>
<dbReference type="InterPro" id="IPR011006">
    <property type="entry name" value="CheY-like_superfamily"/>
</dbReference>
<feature type="modified residue" description="4-aspartylphosphate" evidence="6">
    <location>
        <position position="62"/>
    </location>
</feature>
<accession>A0A8T7M1M5</accession>
<dbReference type="CDD" id="cd17574">
    <property type="entry name" value="REC_OmpR"/>
    <property type="match status" value="1"/>
</dbReference>
<dbReference type="GO" id="GO:0006355">
    <property type="term" value="P:regulation of DNA-templated transcription"/>
    <property type="evidence" value="ECO:0007669"/>
    <property type="project" value="InterPro"/>
</dbReference>
<evidence type="ECO:0000256" key="3">
    <source>
        <dbReference type="ARBA" id="ARBA00023015"/>
    </source>
</evidence>
<evidence type="ECO:0000256" key="2">
    <source>
        <dbReference type="ARBA" id="ARBA00023012"/>
    </source>
</evidence>
<dbReference type="InterPro" id="IPR001867">
    <property type="entry name" value="OmpR/PhoB-type_DNA-bd"/>
</dbReference>
<dbReference type="GO" id="GO:0000976">
    <property type="term" value="F:transcription cis-regulatory region binding"/>
    <property type="evidence" value="ECO:0007669"/>
    <property type="project" value="TreeGrafter"/>
</dbReference>
<evidence type="ECO:0000256" key="7">
    <source>
        <dbReference type="PROSITE-ProRule" id="PRU01091"/>
    </source>
</evidence>
<evidence type="ECO:0000256" key="4">
    <source>
        <dbReference type="ARBA" id="ARBA00023125"/>
    </source>
</evidence>
<dbReference type="RefSeq" id="WP_341469377.1">
    <property type="nucleotide sequence ID" value="NZ_CP128399.1"/>
</dbReference>
<evidence type="ECO:0000313" key="10">
    <source>
        <dbReference type="EMBL" id="NWJ45611.1"/>
    </source>
</evidence>
<dbReference type="Pfam" id="PF00072">
    <property type="entry name" value="Response_reg"/>
    <property type="match status" value="1"/>
</dbReference>
<dbReference type="Proteomes" id="UP001431572">
    <property type="component" value="Chromosome 1"/>
</dbReference>
<dbReference type="Pfam" id="PF00486">
    <property type="entry name" value="Trans_reg_C"/>
    <property type="match status" value="1"/>
</dbReference>
<evidence type="ECO:0000259" key="8">
    <source>
        <dbReference type="PROSITE" id="PS50110"/>
    </source>
</evidence>
<keyword evidence="4 7" id="KW-0238">DNA-binding</keyword>
<dbReference type="Gene3D" id="1.10.10.10">
    <property type="entry name" value="Winged helix-like DNA-binding domain superfamily/Winged helix DNA-binding domain"/>
    <property type="match status" value="1"/>
</dbReference>
<evidence type="ECO:0000256" key="5">
    <source>
        <dbReference type="ARBA" id="ARBA00023163"/>
    </source>
</evidence>
<dbReference type="SMART" id="SM00862">
    <property type="entry name" value="Trans_reg_C"/>
    <property type="match status" value="1"/>
</dbReference>
<dbReference type="GO" id="GO:0032993">
    <property type="term" value="C:protein-DNA complex"/>
    <property type="evidence" value="ECO:0007669"/>
    <property type="project" value="TreeGrafter"/>
</dbReference>
<evidence type="ECO:0000313" key="13">
    <source>
        <dbReference type="Proteomes" id="UP001431572"/>
    </source>
</evidence>
<gene>
    <name evidence="10" type="ORF">HXX08_07010</name>
    <name evidence="11" type="ORF">OZ401_000750</name>
</gene>
<dbReference type="GO" id="GO:0000156">
    <property type="term" value="F:phosphorelay response regulator activity"/>
    <property type="evidence" value="ECO:0007669"/>
    <property type="project" value="TreeGrafter"/>
</dbReference>
<keyword evidence="1 6" id="KW-0597">Phosphoprotein</keyword>
<keyword evidence="2" id="KW-0902">Two-component regulatory system</keyword>
<reference evidence="10 12" key="1">
    <citation type="submission" date="2020-06" db="EMBL/GenBank/DDBJ databases">
        <title>Anoxygenic phototrophic Chloroflexota member uses a Type I reaction center.</title>
        <authorList>
            <person name="Tsuji J.M."/>
            <person name="Shaw N.A."/>
            <person name="Nagashima S."/>
            <person name="Venkiteswaran J."/>
            <person name="Schiff S.L."/>
            <person name="Hanada S."/>
            <person name="Tank M."/>
            <person name="Neufeld J.D."/>
        </authorList>
    </citation>
    <scope>NUCLEOTIDE SEQUENCE [LARGE SCALE GENOMIC DNA]</scope>
    <source>
        <strain evidence="10">L227-S17</strain>
    </source>
</reference>
<name>A0A8T7M1M5_9CHLR</name>
<dbReference type="InterPro" id="IPR036388">
    <property type="entry name" value="WH-like_DNA-bd_sf"/>
</dbReference>
<feature type="DNA-binding region" description="OmpR/PhoB-type" evidence="7">
    <location>
        <begin position="142"/>
        <end position="242"/>
    </location>
</feature>
<organism evidence="10 12">
    <name type="scientific">Candidatus Chlorohelix allophototropha</name>
    <dbReference type="NCBI Taxonomy" id="3003348"/>
    <lineage>
        <taxon>Bacteria</taxon>
        <taxon>Bacillati</taxon>
        <taxon>Chloroflexota</taxon>
        <taxon>Chloroflexia</taxon>
        <taxon>Candidatus Chloroheliales</taxon>
        <taxon>Candidatus Chloroheliaceae</taxon>
        <taxon>Candidatus Chlorohelix</taxon>
    </lineage>
</organism>
<keyword evidence="13" id="KW-1185">Reference proteome</keyword>
<evidence type="ECO:0000259" key="9">
    <source>
        <dbReference type="PROSITE" id="PS51755"/>
    </source>
</evidence>
<reference evidence="11" key="2">
    <citation type="journal article" date="2024" name="Nature">
        <title>Anoxygenic phototroph of the Chloroflexota uses a type I reaction centre.</title>
        <authorList>
            <person name="Tsuji J.M."/>
            <person name="Shaw N.A."/>
            <person name="Nagashima S."/>
            <person name="Venkiteswaran J.J."/>
            <person name="Schiff S.L."/>
            <person name="Watanabe T."/>
            <person name="Fukui M."/>
            <person name="Hanada S."/>
            <person name="Tank M."/>
            <person name="Neufeld J.D."/>
        </authorList>
    </citation>
    <scope>NUCLEOTIDE SEQUENCE</scope>
    <source>
        <strain evidence="11">L227-S17</strain>
    </source>
</reference>
<evidence type="ECO:0000256" key="6">
    <source>
        <dbReference type="PROSITE-ProRule" id="PRU00169"/>
    </source>
</evidence>
<keyword evidence="5" id="KW-0804">Transcription</keyword>
<proteinExistence type="predicted"/>
<dbReference type="SUPFAM" id="SSF52172">
    <property type="entry name" value="CheY-like"/>
    <property type="match status" value="1"/>
</dbReference>
<sequence>MAKNQFDSIYKPKILVVDDEPAITIGLKRQLSSQGYEVRTASGGVQALEEIEQNSPDLVILDLMMPDLDGLQVTREVRRRILSNVPIIVLSARGESRQKVEALDLGADDYLTKPFGLDELLARVRVALRHRQQISNPMVSASPTIISDDYLTIDLEKHLVYKEGQEIKLTPKQYETLKFLALNPDKLITHQMLLHHVWGPEYGKETQYLHVLIGQLRQKLEPDPASPRYILTEPGLGYRFRLLARNDS</sequence>
<dbReference type="InterPro" id="IPR039420">
    <property type="entry name" value="WalR-like"/>
</dbReference>
<dbReference type="PROSITE" id="PS50110">
    <property type="entry name" value="RESPONSE_REGULATORY"/>
    <property type="match status" value="1"/>
</dbReference>
<evidence type="ECO:0000256" key="1">
    <source>
        <dbReference type="ARBA" id="ARBA00022553"/>
    </source>
</evidence>
<protein>
    <submittedName>
        <fullName evidence="10">Response regulator transcription factor</fullName>
    </submittedName>
</protein>
<evidence type="ECO:0000313" key="12">
    <source>
        <dbReference type="Proteomes" id="UP000521676"/>
    </source>
</evidence>